<name>A0A397SAB8_9GLOM</name>
<keyword evidence="2" id="KW-1185">Reference proteome</keyword>
<dbReference type="OrthoDB" id="2403230at2759"/>
<dbReference type="Proteomes" id="UP000265703">
    <property type="component" value="Unassembled WGS sequence"/>
</dbReference>
<organism evidence="1 2">
    <name type="scientific">Glomus cerebriforme</name>
    <dbReference type="NCBI Taxonomy" id="658196"/>
    <lineage>
        <taxon>Eukaryota</taxon>
        <taxon>Fungi</taxon>
        <taxon>Fungi incertae sedis</taxon>
        <taxon>Mucoromycota</taxon>
        <taxon>Glomeromycotina</taxon>
        <taxon>Glomeromycetes</taxon>
        <taxon>Glomerales</taxon>
        <taxon>Glomeraceae</taxon>
        <taxon>Glomus</taxon>
    </lineage>
</organism>
<reference evidence="1 2" key="1">
    <citation type="submission" date="2018-06" db="EMBL/GenBank/DDBJ databases">
        <title>Comparative genomics reveals the genomic features of Rhizophagus irregularis, R. cerebriforme, R. diaphanum and Gigaspora rosea, and their symbiotic lifestyle signature.</title>
        <authorList>
            <person name="Morin E."/>
            <person name="San Clemente H."/>
            <person name="Chen E.C.H."/>
            <person name="De La Providencia I."/>
            <person name="Hainaut M."/>
            <person name="Kuo A."/>
            <person name="Kohler A."/>
            <person name="Murat C."/>
            <person name="Tang N."/>
            <person name="Roy S."/>
            <person name="Loubradou J."/>
            <person name="Henrissat B."/>
            <person name="Grigoriev I.V."/>
            <person name="Corradi N."/>
            <person name="Roux C."/>
            <person name="Martin F.M."/>
        </authorList>
    </citation>
    <scope>NUCLEOTIDE SEQUENCE [LARGE SCALE GENOMIC DNA]</scope>
    <source>
        <strain evidence="1 2">DAOM 227022</strain>
    </source>
</reference>
<comment type="caution">
    <text evidence="1">The sequence shown here is derived from an EMBL/GenBank/DDBJ whole genome shotgun (WGS) entry which is preliminary data.</text>
</comment>
<accession>A0A397SAB8</accession>
<dbReference type="EMBL" id="QKYT01001193">
    <property type="protein sequence ID" value="RIA79671.1"/>
    <property type="molecule type" value="Genomic_DNA"/>
</dbReference>
<protein>
    <submittedName>
        <fullName evidence="1">Uncharacterized protein</fullName>
    </submittedName>
</protein>
<dbReference type="AlphaFoldDB" id="A0A397SAB8"/>
<proteinExistence type="predicted"/>
<gene>
    <name evidence="1" type="ORF">C1645_840171</name>
</gene>
<evidence type="ECO:0000313" key="1">
    <source>
        <dbReference type="EMBL" id="RIA79671.1"/>
    </source>
</evidence>
<sequence>MGMLELNVMLFCQYSTSYFSIHGKYRMPARFFIWQYSGPNSEISDTKLRVMCTVRNSLSFFTSGLTEVKHMIVEQVLDIVTITIQSAIIHSIIDHAIIGAAEHYAFSKIIDTFTEKPFLDKRVKRGQMKTKWVVDTASRTLRVVDGPVLLVNDRYKELVDGRFHTILD</sequence>
<evidence type="ECO:0000313" key="2">
    <source>
        <dbReference type="Proteomes" id="UP000265703"/>
    </source>
</evidence>